<reference evidence="1 2" key="1">
    <citation type="submission" date="2021-06" db="EMBL/GenBank/DDBJ databases">
        <title>Chromosome-level genome assembly of the red-tail catfish (Hemibagrus wyckioides).</title>
        <authorList>
            <person name="Shao F."/>
        </authorList>
    </citation>
    <scope>NUCLEOTIDE SEQUENCE [LARGE SCALE GENOMIC DNA]</scope>
    <source>
        <strain evidence="1">EC202008001</strain>
        <tissue evidence="1">Blood</tissue>
    </source>
</reference>
<protein>
    <submittedName>
        <fullName evidence="1">Uncharacterized protein</fullName>
    </submittedName>
</protein>
<dbReference type="EMBL" id="JAHKSW010000001">
    <property type="protein sequence ID" value="KAG7335695.1"/>
    <property type="molecule type" value="Genomic_DNA"/>
</dbReference>
<organism evidence="1 2">
    <name type="scientific">Hemibagrus wyckioides</name>
    <dbReference type="NCBI Taxonomy" id="337641"/>
    <lineage>
        <taxon>Eukaryota</taxon>
        <taxon>Metazoa</taxon>
        <taxon>Chordata</taxon>
        <taxon>Craniata</taxon>
        <taxon>Vertebrata</taxon>
        <taxon>Euteleostomi</taxon>
        <taxon>Actinopterygii</taxon>
        <taxon>Neopterygii</taxon>
        <taxon>Teleostei</taxon>
        <taxon>Ostariophysi</taxon>
        <taxon>Siluriformes</taxon>
        <taxon>Bagridae</taxon>
        <taxon>Hemibagrus</taxon>
    </lineage>
</organism>
<sequence>MDVKTRSVDLGKAIDVTFVRQHARSLVWKQVESWGPSFSGLDNWSQVHDRVCGMGRVWHMGLGQDLGGLGGLHIGIYMLLGLGGCHISLSVE</sequence>
<evidence type="ECO:0000313" key="1">
    <source>
        <dbReference type="EMBL" id="KAG7335695.1"/>
    </source>
</evidence>
<name>A0A9D3P6K2_9TELE</name>
<dbReference type="Proteomes" id="UP000824219">
    <property type="component" value="Linkage Group LG01"/>
</dbReference>
<keyword evidence="2" id="KW-1185">Reference proteome</keyword>
<dbReference type="AlphaFoldDB" id="A0A9D3P6K2"/>
<evidence type="ECO:0000313" key="2">
    <source>
        <dbReference type="Proteomes" id="UP000824219"/>
    </source>
</evidence>
<gene>
    <name evidence="1" type="ORF">KOW79_000388</name>
</gene>
<comment type="caution">
    <text evidence="1">The sequence shown here is derived from an EMBL/GenBank/DDBJ whole genome shotgun (WGS) entry which is preliminary data.</text>
</comment>
<accession>A0A9D3P6K2</accession>
<proteinExistence type="predicted"/>